<sequence length="264" mass="28604">MNYQSIRLTRDSAQVARLTLARPEIQNALSLEVTRELRHALAEVAADDQVRALVLTGEGKSFCAGGDLKWMQTVLSQSRDQRIADSRPLADLFYEFDHLPKVVIGRINGPATGGGFGLTCICDVVVASSTARFSLTEARLGLVPANIGPYVARRLGLARARRYGLTTQFIDAAQAERIGLADRVVAPEELDRAVAEELDLVLSLPVSSIAATKKLFNDVIGRPPRECMDYTAALLADAWERPDAAEGIAAFLGKRAPSWKVTTG</sequence>
<dbReference type="Gene3D" id="1.10.12.10">
    <property type="entry name" value="Lyase 2-enoyl-coa Hydratase, Chain A, domain 2"/>
    <property type="match status" value="1"/>
</dbReference>
<protein>
    <submittedName>
        <fullName evidence="2">Enoyl-CoA hydratase/isomerase family protein</fullName>
    </submittedName>
</protein>
<evidence type="ECO:0000256" key="1">
    <source>
        <dbReference type="ARBA" id="ARBA00005254"/>
    </source>
</evidence>
<dbReference type="EMBL" id="JABWMJ010000017">
    <property type="protein sequence ID" value="NUZ08807.1"/>
    <property type="molecule type" value="Genomic_DNA"/>
</dbReference>
<dbReference type="InterPro" id="IPR001753">
    <property type="entry name" value="Enoyl-CoA_hydra/iso"/>
</dbReference>
<dbReference type="Proteomes" id="UP000529637">
    <property type="component" value="Unassembled WGS sequence"/>
</dbReference>
<reference evidence="2 3" key="1">
    <citation type="submission" date="2020-06" db="EMBL/GenBank/DDBJ databases">
        <title>Schlegella sp. ID0723 isolated from air conditioner.</title>
        <authorList>
            <person name="Kim D.Y."/>
            <person name="Kim D.-U."/>
        </authorList>
    </citation>
    <scope>NUCLEOTIDE SEQUENCE [LARGE SCALE GENOMIC DNA]</scope>
    <source>
        <strain evidence="2 3">ID0723</strain>
    </source>
</reference>
<dbReference type="CDD" id="cd06558">
    <property type="entry name" value="crotonase-like"/>
    <property type="match status" value="1"/>
</dbReference>
<dbReference type="Gene3D" id="3.90.226.10">
    <property type="entry name" value="2-enoyl-CoA Hydratase, Chain A, domain 1"/>
    <property type="match status" value="1"/>
</dbReference>
<evidence type="ECO:0000313" key="3">
    <source>
        <dbReference type="Proteomes" id="UP000529637"/>
    </source>
</evidence>
<dbReference type="PANTHER" id="PTHR42964:SF1">
    <property type="entry name" value="POLYKETIDE BIOSYNTHESIS ENOYL-COA HYDRATASE PKSH-RELATED"/>
    <property type="match status" value="1"/>
</dbReference>
<dbReference type="Pfam" id="PF00378">
    <property type="entry name" value="ECH_1"/>
    <property type="match status" value="1"/>
</dbReference>
<dbReference type="GO" id="GO:0016853">
    <property type="term" value="F:isomerase activity"/>
    <property type="evidence" value="ECO:0007669"/>
    <property type="project" value="UniProtKB-KW"/>
</dbReference>
<gene>
    <name evidence="2" type="ORF">HQN59_23975</name>
</gene>
<comment type="similarity">
    <text evidence="1">Belongs to the enoyl-CoA hydratase/isomerase family.</text>
</comment>
<dbReference type="SUPFAM" id="SSF52096">
    <property type="entry name" value="ClpP/crotonase"/>
    <property type="match status" value="1"/>
</dbReference>
<dbReference type="InterPro" id="IPR029045">
    <property type="entry name" value="ClpP/crotonase-like_dom_sf"/>
</dbReference>
<dbReference type="AlphaFoldDB" id="A0A7Y6TZ65"/>
<keyword evidence="3" id="KW-1185">Reference proteome</keyword>
<dbReference type="RefSeq" id="WP_176071665.1">
    <property type="nucleotide sequence ID" value="NZ_JABWMJ010000017.1"/>
</dbReference>
<dbReference type="InterPro" id="IPR051683">
    <property type="entry name" value="Enoyl-CoA_Hydratase/Isomerase"/>
</dbReference>
<accession>A0A7Y6TZ65</accession>
<organism evidence="2 3">
    <name type="scientific">Piscinibacter koreensis</name>
    <dbReference type="NCBI Taxonomy" id="2742824"/>
    <lineage>
        <taxon>Bacteria</taxon>
        <taxon>Pseudomonadati</taxon>
        <taxon>Pseudomonadota</taxon>
        <taxon>Betaproteobacteria</taxon>
        <taxon>Burkholderiales</taxon>
        <taxon>Sphaerotilaceae</taxon>
        <taxon>Piscinibacter</taxon>
    </lineage>
</organism>
<comment type="caution">
    <text evidence="2">The sequence shown here is derived from an EMBL/GenBank/DDBJ whole genome shotgun (WGS) entry which is preliminary data.</text>
</comment>
<evidence type="ECO:0000313" key="2">
    <source>
        <dbReference type="EMBL" id="NUZ08807.1"/>
    </source>
</evidence>
<keyword evidence="2" id="KW-0413">Isomerase</keyword>
<dbReference type="InterPro" id="IPR014748">
    <property type="entry name" value="Enoyl-CoA_hydra_C"/>
</dbReference>
<name>A0A7Y6TZ65_9BURK</name>
<dbReference type="PANTHER" id="PTHR42964">
    <property type="entry name" value="ENOYL-COA HYDRATASE"/>
    <property type="match status" value="1"/>
</dbReference>
<proteinExistence type="inferred from homology"/>